<sequence>MVGESKRYLPNFRSSLQLYFSECVPTHRNFLPSPSHTFESIRDILLGNIREVYCAWHLPDFKSLCEGRTNSFWDKLGREIHAAQRIGLVKDGTASMLDMDEVEKENATSNIIRDNLDNPATLGSCLCPERCPVRIIRPDVDDTQGLDEFTERILQARLANFWKGYDSSNLDSG</sequence>
<dbReference type="OrthoDB" id="5344325at2759"/>
<accession>A0A1B7P529</accession>
<keyword evidence="2" id="KW-1185">Reference proteome</keyword>
<organism evidence="1 2">
    <name type="scientific">Emergomyces africanus</name>
    <dbReference type="NCBI Taxonomy" id="1955775"/>
    <lineage>
        <taxon>Eukaryota</taxon>
        <taxon>Fungi</taxon>
        <taxon>Dikarya</taxon>
        <taxon>Ascomycota</taxon>
        <taxon>Pezizomycotina</taxon>
        <taxon>Eurotiomycetes</taxon>
        <taxon>Eurotiomycetidae</taxon>
        <taxon>Onygenales</taxon>
        <taxon>Ajellomycetaceae</taxon>
        <taxon>Emergomyces</taxon>
    </lineage>
</organism>
<comment type="caution">
    <text evidence="1">The sequence shown here is derived from an EMBL/GenBank/DDBJ whole genome shotgun (WGS) entry which is preliminary data.</text>
</comment>
<dbReference type="Proteomes" id="UP000091918">
    <property type="component" value="Unassembled WGS sequence"/>
</dbReference>
<dbReference type="STRING" id="1658172.A0A1B7P529"/>
<evidence type="ECO:0000313" key="2">
    <source>
        <dbReference type="Proteomes" id="UP000091918"/>
    </source>
</evidence>
<gene>
    <name evidence="1" type="ORF">ACJ72_01546</name>
</gene>
<reference evidence="1 2" key="1">
    <citation type="submission" date="2015-07" db="EMBL/GenBank/DDBJ databases">
        <title>Emmonsia species relationships and genome sequence.</title>
        <authorList>
            <person name="Cuomo C.A."/>
            <person name="Schwartz I.S."/>
            <person name="Kenyon C."/>
            <person name="de Hoog G.S."/>
            <person name="Govender N.P."/>
            <person name="Botha A."/>
            <person name="Moreno L."/>
            <person name="de Vries M."/>
            <person name="Munoz J.F."/>
            <person name="Stielow J.B."/>
        </authorList>
    </citation>
    <scope>NUCLEOTIDE SEQUENCE [LARGE SCALE GENOMIC DNA]</scope>
    <source>
        <strain evidence="1 2">CBS 136260</strain>
    </source>
</reference>
<evidence type="ECO:0000313" key="1">
    <source>
        <dbReference type="EMBL" id="OAX84088.1"/>
    </source>
</evidence>
<dbReference type="AlphaFoldDB" id="A0A1B7P529"/>
<protein>
    <submittedName>
        <fullName evidence="1">Uncharacterized protein</fullName>
    </submittedName>
</protein>
<proteinExistence type="predicted"/>
<dbReference type="EMBL" id="LGUA01000106">
    <property type="protein sequence ID" value="OAX84088.1"/>
    <property type="molecule type" value="Genomic_DNA"/>
</dbReference>
<name>A0A1B7P529_9EURO</name>